<accession>A0A0P1GMR8</accession>
<proteinExistence type="predicted"/>
<protein>
    <recommendedName>
        <fullName evidence="1">Hedgehog/Intein (Hint) domain-containing protein</fullName>
    </recommendedName>
</protein>
<feature type="domain" description="Hedgehog/Intein (Hint)" evidence="1">
    <location>
        <begin position="150"/>
        <end position="280"/>
    </location>
</feature>
<sequence length="334" mass="36230">MPTYTFFALGFDQITTTGPDPFSSDNVQNADAITNNSTITLNPGASYTQFDVFDDDATFEDGDGAQELVNPITFNGTSFGTGTGVETEYSYVIRPVGSTDPAEQINLYELDISADRHGFVTDQRLAPNVTYEIIAGGNNDPTVAFSSLIVCFARGTRIATPRGPCRVEKLREGDLVLTRDKGPMPVLLAAGHQTDGRGKSQPVRVAQGVLGNHHPLILSQNHRVLIDYDGAEKLIAVKALLNQRGVRLVDRGAQEYWHILLPEHAVLSAEGALAESLLPGGQALRSLPPQMRARVLQKVLGRSYAPVRPILRPGPWRRSDAPWKPVPAVLRLAG</sequence>
<gene>
    <name evidence="2" type="ORF">TRN7648_01042</name>
</gene>
<evidence type="ECO:0000259" key="1">
    <source>
        <dbReference type="Pfam" id="PF13403"/>
    </source>
</evidence>
<keyword evidence="3" id="KW-1185">Reference proteome</keyword>
<name>A0A0P1GMR8_9RHOB</name>
<organism evidence="2 3">
    <name type="scientific">Tropicibacter naphthalenivorans</name>
    <dbReference type="NCBI Taxonomy" id="441103"/>
    <lineage>
        <taxon>Bacteria</taxon>
        <taxon>Pseudomonadati</taxon>
        <taxon>Pseudomonadota</taxon>
        <taxon>Alphaproteobacteria</taxon>
        <taxon>Rhodobacterales</taxon>
        <taxon>Roseobacteraceae</taxon>
        <taxon>Tropicibacter</taxon>
    </lineage>
</organism>
<dbReference type="InterPro" id="IPR028992">
    <property type="entry name" value="Hedgehog/Intein_dom"/>
</dbReference>
<dbReference type="AlphaFoldDB" id="A0A0P1GMR8"/>
<evidence type="ECO:0000313" key="2">
    <source>
        <dbReference type="EMBL" id="CUH76638.1"/>
    </source>
</evidence>
<evidence type="ECO:0000313" key="3">
    <source>
        <dbReference type="Proteomes" id="UP000054935"/>
    </source>
</evidence>
<dbReference type="RefSeq" id="WP_058246582.1">
    <property type="nucleotide sequence ID" value="NZ_CYSE01000002.1"/>
</dbReference>
<dbReference type="Gene3D" id="2.170.16.10">
    <property type="entry name" value="Hedgehog/Intein (Hint) domain"/>
    <property type="match status" value="1"/>
</dbReference>
<reference evidence="2 3" key="1">
    <citation type="submission" date="2015-09" db="EMBL/GenBank/DDBJ databases">
        <authorList>
            <consortium name="Swine Surveillance"/>
        </authorList>
    </citation>
    <scope>NUCLEOTIDE SEQUENCE [LARGE SCALE GENOMIC DNA]</scope>
    <source>
        <strain evidence="2 3">CECT 7648</strain>
    </source>
</reference>
<dbReference type="Proteomes" id="UP000054935">
    <property type="component" value="Unassembled WGS sequence"/>
</dbReference>
<dbReference type="Pfam" id="PF13403">
    <property type="entry name" value="Hint_2"/>
    <property type="match status" value="1"/>
</dbReference>
<dbReference type="OrthoDB" id="6305173at2"/>
<dbReference type="STRING" id="441103.TRN7648_01042"/>
<dbReference type="EMBL" id="CYSE01000002">
    <property type="protein sequence ID" value="CUH76638.1"/>
    <property type="molecule type" value="Genomic_DNA"/>
</dbReference>
<dbReference type="InterPro" id="IPR036844">
    <property type="entry name" value="Hint_dom_sf"/>
</dbReference>
<dbReference type="SUPFAM" id="SSF51294">
    <property type="entry name" value="Hedgehog/intein (Hint) domain"/>
    <property type="match status" value="1"/>
</dbReference>